<evidence type="ECO:0000313" key="15">
    <source>
        <dbReference type="EMBL" id="MBB4674509.1"/>
    </source>
</evidence>
<evidence type="ECO:0000256" key="13">
    <source>
        <dbReference type="SAM" id="MobiDB-lite"/>
    </source>
</evidence>
<dbReference type="PANTHER" id="PTHR45453:SF1">
    <property type="entry name" value="PHOSPHATE REGULON SENSOR PROTEIN PHOR"/>
    <property type="match status" value="1"/>
</dbReference>
<dbReference type="InterPro" id="IPR004358">
    <property type="entry name" value="Sig_transdc_His_kin-like_C"/>
</dbReference>
<dbReference type="InterPro" id="IPR036097">
    <property type="entry name" value="HisK_dim/P_sf"/>
</dbReference>
<keyword evidence="5" id="KW-0597">Phosphoprotein</keyword>
<keyword evidence="10" id="KW-0902">Two-component regulatory system</keyword>
<evidence type="ECO:0000313" key="16">
    <source>
        <dbReference type="Proteomes" id="UP000533598"/>
    </source>
</evidence>
<dbReference type="FunFam" id="3.30.565.10:FF:000006">
    <property type="entry name" value="Sensor histidine kinase WalK"/>
    <property type="match status" value="1"/>
</dbReference>
<evidence type="ECO:0000256" key="8">
    <source>
        <dbReference type="ARBA" id="ARBA00022777"/>
    </source>
</evidence>
<evidence type="ECO:0000256" key="7">
    <source>
        <dbReference type="ARBA" id="ARBA00022741"/>
    </source>
</evidence>
<keyword evidence="16" id="KW-1185">Reference proteome</keyword>
<dbReference type="PRINTS" id="PR00344">
    <property type="entry name" value="BCTRLSENSOR"/>
</dbReference>
<reference evidence="15 16" key="1">
    <citation type="submission" date="2020-08" db="EMBL/GenBank/DDBJ databases">
        <title>Sequencing the genomes of 1000 actinobacteria strains.</title>
        <authorList>
            <person name="Klenk H.-P."/>
        </authorList>
    </citation>
    <scope>NUCLEOTIDE SEQUENCE [LARGE SCALE GENOMIC DNA]</scope>
    <source>
        <strain evidence="15 16">DSM 44230</strain>
    </source>
</reference>
<gene>
    <name evidence="15" type="ORF">HNR67_000627</name>
</gene>
<dbReference type="GO" id="GO:0005524">
    <property type="term" value="F:ATP binding"/>
    <property type="evidence" value="ECO:0007669"/>
    <property type="project" value="UniProtKB-KW"/>
</dbReference>
<dbReference type="CDD" id="cd00082">
    <property type="entry name" value="HisKA"/>
    <property type="match status" value="1"/>
</dbReference>
<dbReference type="InterPro" id="IPR003594">
    <property type="entry name" value="HATPase_dom"/>
</dbReference>
<evidence type="ECO:0000256" key="3">
    <source>
        <dbReference type="ARBA" id="ARBA00012438"/>
    </source>
</evidence>
<dbReference type="PROSITE" id="PS50109">
    <property type="entry name" value="HIS_KIN"/>
    <property type="match status" value="1"/>
</dbReference>
<dbReference type="EC" id="2.7.13.3" evidence="3"/>
<keyword evidence="6 15" id="KW-0808">Transferase</keyword>
<evidence type="ECO:0000256" key="12">
    <source>
        <dbReference type="ARBA" id="ARBA00039401"/>
    </source>
</evidence>
<dbReference type="Proteomes" id="UP000533598">
    <property type="component" value="Unassembled WGS sequence"/>
</dbReference>
<protein>
    <recommendedName>
        <fullName evidence="12">Sensor-like histidine kinase SenX3</fullName>
        <ecNumber evidence="3">2.7.13.3</ecNumber>
    </recommendedName>
</protein>
<organism evidence="15 16">
    <name type="scientific">Crossiella cryophila</name>
    <dbReference type="NCBI Taxonomy" id="43355"/>
    <lineage>
        <taxon>Bacteria</taxon>
        <taxon>Bacillati</taxon>
        <taxon>Actinomycetota</taxon>
        <taxon>Actinomycetes</taxon>
        <taxon>Pseudonocardiales</taxon>
        <taxon>Pseudonocardiaceae</taxon>
        <taxon>Crossiella</taxon>
    </lineage>
</organism>
<evidence type="ECO:0000256" key="5">
    <source>
        <dbReference type="ARBA" id="ARBA00022553"/>
    </source>
</evidence>
<dbReference type="SMART" id="SM00388">
    <property type="entry name" value="HisKA"/>
    <property type="match status" value="1"/>
</dbReference>
<evidence type="ECO:0000256" key="10">
    <source>
        <dbReference type="ARBA" id="ARBA00023012"/>
    </source>
</evidence>
<keyword evidence="7" id="KW-0547">Nucleotide-binding</keyword>
<dbReference type="GO" id="GO:0016036">
    <property type="term" value="P:cellular response to phosphate starvation"/>
    <property type="evidence" value="ECO:0007669"/>
    <property type="project" value="TreeGrafter"/>
</dbReference>
<keyword evidence="11" id="KW-0472">Membrane</keyword>
<dbReference type="FunFam" id="1.10.287.130:FF:000008">
    <property type="entry name" value="Two-component sensor histidine kinase"/>
    <property type="match status" value="1"/>
</dbReference>
<sequence>MTATGLLALSICAAVVAAVLGFLLGRSVTARATRKPPGLTVADLMQRVVHASHNAVAVLNRFGDVVLHNPRAEELGVVQDGRADPRARKAAEVVLETGEVLEVDLSPLERATLSSRQPAAVLGEARLLGDGFVVVDASDESDAVRLEAIRRDFVANVSHELKTPVGALALLAEAVLDAVDDEDEVRRFASKILHEANRLGTLVTELIALSRLQGAERLPELTPVELDAVVTEALGRCRLAAESLGIEIAVDEGSGLIVDGDRTLLVTALANLIDNAVAYSPPDSPVSISRRLVDSFVEISVTDRGIGIPAELQGRVFERFFRIDPARSRATGGTGLGLAIVKHVAANHAGEVRLWSRPGTGSTFTMRIPAHRADHGGGTPNSSTVDVRDAEEPRPVNAGSVEHGGVQ</sequence>
<dbReference type="InterPro" id="IPR036890">
    <property type="entry name" value="HATPase_C_sf"/>
</dbReference>
<dbReference type="Pfam" id="PF02518">
    <property type="entry name" value="HATPase_c"/>
    <property type="match status" value="1"/>
</dbReference>
<evidence type="ECO:0000256" key="4">
    <source>
        <dbReference type="ARBA" id="ARBA00022475"/>
    </source>
</evidence>
<dbReference type="Pfam" id="PF00512">
    <property type="entry name" value="HisKA"/>
    <property type="match status" value="1"/>
</dbReference>
<dbReference type="GO" id="GO:0000155">
    <property type="term" value="F:phosphorelay sensor kinase activity"/>
    <property type="evidence" value="ECO:0007669"/>
    <property type="project" value="InterPro"/>
</dbReference>
<dbReference type="EMBL" id="JACHMH010000001">
    <property type="protein sequence ID" value="MBB4674509.1"/>
    <property type="molecule type" value="Genomic_DNA"/>
</dbReference>
<dbReference type="InterPro" id="IPR003661">
    <property type="entry name" value="HisK_dim/P_dom"/>
</dbReference>
<keyword evidence="8 15" id="KW-0418">Kinase</keyword>
<evidence type="ECO:0000256" key="6">
    <source>
        <dbReference type="ARBA" id="ARBA00022679"/>
    </source>
</evidence>
<dbReference type="Gene3D" id="3.30.565.10">
    <property type="entry name" value="Histidine kinase-like ATPase, C-terminal domain"/>
    <property type="match status" value="1"/>
</dbReference>
<evidence type="ECO:0000256" key="9">
    <source>
        <dbReference type="ARBA" id="ARBA00022840"/>
    </source>
</evidence>
<dbReference type="CDD" id="cd00075">
    <property type="entry name" value="HATPase"/>
    <property type="match status" value="1"/>
</dbReference>
<feature type="region of interest" description="Disordered" evidence="13">
    <location>
        <begin position="370"/>
        <end position="407"/>
    </location>
</feature>
<dbReference type="GO" id="GO:0005886">
    <property type="term" value="C:plasma membrane"/>
    <property type="evidence" value="ECO:0007669"/>
    <property type="project" value="UniProtKB-SubCell"/>
</dbReference>
<dbReference type="SUPFAM" id="SSF55874">
    <property type="entry name" value="ATPase domain of HSP90 chaperone/DNA topoisomerase II/histidine kinase"/>
    <property type="match status" value="1"/>
</dbReference>
<keyword evidence="4" id="KW-1003">Cell membrane</keyword>
<dbReference type="InterPro" id="IPR050351">
    <property type="entry name" value="BphY/WalK/GraS-like"/>
</dbReference>
<dbReference type="InterPro" id="IPR005467">
    <property type="entry name" value="His_kinase_dom"/>
</dbReference>
<dbReference type="SUPFAM" id="SSF47384">
    <property type="entry name" value="Homodimeric domain of signal transducing histidine kinase"/>
    <property type="match status" value="1"/>
</dbReference>
<evidence type="ECO:0000256" key="2">
    <source>
        <dbReference type="ARBA" id="ARBA00004236"/>
    </source>
</evidence>
<accession>A0A7W7C775</accession>
<evidence type="ECO:0000259" key="14">
    <source>
        <dbReference type="PROSITE" id="PS50109"/>
    </source>
</evidence>
<comment type="subcellular location">
    <subcellularLocation>
        <location evidence="2">Cell membrane</location>
    </subcellularLocation>
</comment>
<dbReference type="Gene3D" id="1.10.287.130">
    <property type="match status" value="1"/>
</dbReference>
<dbReference type="PANTHER" id="PTHR45453">
    <property type="entry name" value="PHOSPHATE REGULON SENSOR PROTEIN PHOR"/>
    <property type="match status" value="1"/>
</dbReference>
<dbReference type="RefSeq" id="WP_185000620.1">
    <property type="nucleotide sequence ID" value="NZ_BAAAUI010000003.1"/>
</dbReference>
<evidence type="ECO:0000256" key="1">
    <source>
        <dbReference type="ARBA" id="ARBA00000085"/>
    </source>
</evidence>
<proteinExistence type="predicted"/>
<feature type="domain" description="Histidine kinase" evidence="14">
    <location>
        <begin position="156"/>
        <end position="372"/>
    </location>
</feature>
<dbReference type="GO" id="GO:0004721">
    <property type="term" value="F:phosphoprotein phosphatase activity"/>
    <property type="evidence" value="ECO:0007669"/>
    <property type="project" value="TreeGrafter"/>
</dbReference>
<comment type="caution">
    <text evidence="15">The sequence shown here is derived from an EMBL/GenBank/DDBJ whole genome shotgun (WGS) entry which is preliminary data.</text>
</comment>
<name>A0A7W7C775_9PSEU</name>
<comment type="catalytic activity">
    <reaction evidence="1">
        <text>ATP + protein L-histidine = ADP + protein N-phospho-L-histidine.</text>
        <dbReference type="EC" id="2.7.13.3"/>
    </reaction>
</comment>
<keyword evidence="9" id="KW-0067">ATP-binding</keyword>
<dbReference type="SMART" id="SM00387">
    <property type="entry name" value="HATPase_c"/>
    <property type="match status" value="1"/>
</dbReference>
<evidence type="ECO:0000256" key="11">
    <source>
        <dbReference type="ARBA" id="ARBA00023136"/>
    </source>
</evidence>
<dbReference type="AlphaFoldDB" id="A0A7W7C775"/>